<sequence>MMSTRMRSERVNKAFFRKIMDEDPPKRFSFKTSPSPSHVYHSDEKYRHPGEKRQREGRGASAKKTSCHRPLTPFGTKAKGGLVSEFGITERGSNEFDLKSSFGIVKTKEYVPPYPENEIHGLFLHMETANKRFDKLKKSREGAQASLFDGLVL</sequence>
<gene>
    <name evidence="2" type="ORF">LGLO00237_LOCUS29954</name>
</gene>
<evidence type="ECO:0000313" key="2">
    <source>
        <dbReference type="EMBL" id="CAE0678172.1"/>
    </source>
</evidence>
<organism evidence="2">
    <name type="scientific">Lotharella globosa</name>
    <dbReference type="NCBI Taxonomy" id="91324"/>
    <lineage>
        <taxon>Eukaryota</taxon>
        <taxon>Sar</taxon>
        <taxon>Rhizaria</taxon>
        <taxon>Cercozoa</taxon>
        <taxon>Chlorarachniophyceae</taxon>
        <taxon>Lotharella</taxon>
    </lineage>
</organism>
<dbReference type="AlphaFoldDB" id="A0A6V3SHU0"/>
<name>A0A6V3SHU0_9EUKA</name>
<feature type="region of interest" description="Disordered" evidence="1">
    <location>
        <begin position="24"/>
        <end position="76"/>
    </location>
</feature>
<evidence type="ECO:0000256" key="1">
    <source>
        <dbReference type="SAM" id="MobiDB-lite"/>
    </source>
</evidence>
<protein>
    <submittedName>
        <fullName evidence="2">Uncharacterized protein</fullName>
    </submittedName>
</protein>
<proteinExistence type="predicted"/>
<reference evidence="2" key="1">
    <citation type="submission" date="2021-01" db="EMBL/GenBank/DDBJ databases">
        <authorList>
            <person name="Corre E."/>
            <person name="Pelletier E."/>
            <person name="Niang G."/>
            <person name="Scheremetjew M."/>
            <person name="Finn R."/>
            <person name="Kale V."/>
            <person name="Holt S."/>
            <person name="Cochrane G."/>
            <person name="Meng A."/>
            <person name="Brown T."/>
            <person name="Cohen L."/>
        </authorList>
    </citation>
    <scope>NUCLEOTIDE SEQUENCE</scope>
    <source>
        <strain evidence="2">CCCM811</strain>
    </source>
</reference>
<feature type="compositionally biased region" description="Basic and acidic residues" evidence="1">
    <location>
        <begin position="40"/>
        <end position="58"/>
    </location>
</feature>
<dbReference type="EMBL" id="HBIV01042626">
    <property type="protein sequence ID" value="CAE0678172.1"/>
    <property type="molecule type" value="Transcribed_RNA"/>
</dbReference>
<accession>A0A6V3SHU0</accession>